<dbReference type="Proteomes" id="UP000178817">
    <property type="component" value="Unassembled WGS sequence"/>
</dbReference>
<name>A0A1G2SDW0_9BACT</name>
<dbReference type="SUPFAM" id="SSF88697">
    <property type="entry name" value="PUA domain-like"/>
    <property type="match status" value="1"/>
</dbReference>
<evidence type="ECO:0000259" key="1">
    <source>
        <dbReference type="SMART" id="SM01022"/>
    </source>
</evidence>
<gene>
    <name evidence="2" type="ORF">A3B07_01710</name>
</gene>
<evidence type="ECO:0000313" key="3">
    <source>
        <dbReference type="Proteomes" id="UP000178817"/>
    </source>
</evidence>
<dbReference type="EMBL" id="MHUV01000005">
    <property type="protein sequence ID" value="OHA82631.1"/>
    <property type="molecule type" value="Genomic_DNA"/>
</dbReference>
<dbReference type="InterPro" id="IPR015947">
    <property type="entry name" value="PUA-like_sf"/>
</dbReference>
<organism evidence="2 3">
    <name type="scientific">Candidatus Yonathbacteria bacterium RIFCSPLOWO2_01_FULL_43_27</name>
    <dbReference type="NCBI Taxonomy" id="1802726"/>
    <lineage>
        <taxon>Bacteria</taxon>
        <taxon>Candidatus Yonathiibacteriota</taxon>
    </lineage>
</organism>
<dbReference type="STRING" id="1802726.A3B07_01710"/>
<sequence length="108" mass="12779">MKTIKFREYLVPLVLSGEKDCTWRLFDDKDIQVGDNVLLLNWNTKEQFGSALIVSVKEKMLKELQDSDFEGHEKFESTEKMYEEYRKYYGDKVAPESVVKIIRFTLQS</sequence>
<protein>
    <recommendedName>
        <fullName evidence="1">ASCH domain-containing protein</fullName>
    </recommendedName>
</protein>
<reference evidence="2 3" key="1">
    <citation type="journal article" date="2016" name="Nat. Commun.">
        <title>Thousands of microbial genomes shed light on interconnected biogeochemical processes in an aquifer system.</title>
        <authorList>
            <person name="Anantharaman K."/>
            <person name="Brown C.T."/>
            <person name="Hug L.A."/>
            <person name="Sharon I."/>
            <person name="Castelle C.J."/>
            <person name="Probst A.J."/>
            <person name="Thomas B.C."/>
            <person name="Singh A."/>
            <person name="Wilkins M.J."/>
            <person name="Karaoz U."/>
            <person name="Brodie E.L."/>
            <person name="Williams K.H."/>
            <person name="Hubbard S.S."/>
            <person name="Banfield J.F."/>
        </authorList>
    </citation>
    <scope>NUCLEOTIDE SEQUENCE [LARGE SCALE GENOMIC DNA]</scope>
</reference>
<feature type="domain" description="ASCH" evidence="1">
    <location>
        <begin position="4"/>
        <end position="107"/>
    </location>
</feature>
<comment type="caution">
    <text evidence="2">The sequence shown here is derived from an EMBL/GenBank/DDBJ whole genome shotgun (WGS) entry which is preliminary data.</text>
</comment>
<dbReference type="AlphaFoldDB" id="A0A1G2SDW0"/>
<dbReference type="Gene3D" id="2.30.130.30">
    <property type="entry name" value="Hypothetical protein"/>
    <property type="match status" value="1"/>
</dbReference>
<accession>A0A1G2SDW0</accession>
<evidence type="ECO:0000313" key="2">
    <source>
        <dbReference type="EMBL" id="OHA82631.1"/>
    </source>
</evidence>
<proteinExistence type="predicted"/>
<dbReference type="SMART" id="SM01022">
    <property type="entry name" value="ASCH"/>
    <property type="match status" value="1"/>
</dbReference>
<dbReference type="InterPro" id="IPR007374">
    <property type="entry name" value="ASCH_domain"/>
</dbReference>
<dbReference type="Pfam" id="PF04266">
    <property type="entry name" value="ASCH"/>
    <property type="match status" value="1"/>
</dbReference>